<dbReference type="InterPro" id="IPR043129">
    <property type="entry name" value="ATPase_NBD"/>
</dbReference>
<evidence type="ECO:0000313" key="4">
    <source>
        <dbReference type="EMBL" id="MDO3678809.1"/>
    </source>
</evidence>
<evidence type="ECO:0000256" key="1">
    <source>
        <dbReference type="ARBA" id="ARBA00006129"/>
    </source>
</evidence>
<organism evidence="4 5">
    <name type="scientific">Paenibacillus ehimensis</name>
    <dbReference type="NCBI Taxonomy" id="79264"/>
    <lineage>
        <taxon>Bacteria</taxon>
        <taxon>Bacillati</taxon>
        <taxon>Bacillota</taxon>
        <taxon>Bacilli</taxon>
        <taxon>Bacillales</taxon>
        <taxon>Paenibacillaceae</taxon>
        <taxon>Paenibacillus</taxon>
    </lineage>
</organism>
<evidence type="ECO:0000259" key="3">
    <source>
        <dbReference type="Pfam" id="PF16861"/>
    </source>
</evidence>
<dbReference type="InterPro" id="IPR051338">
    <property type="entry name" value="NodU/CmcH_Carbamoyltrnsfr"/>
</dbReference>
<dbReference type="InterPro" id="IPR003696">
    <property type="entry name" value="Carbtransf_dom"/>
</dbReference>
<dbReference type="InterPro" id="IPR038152">
    <property type="entry name" value="Carbam_trans_C_sf"/>
</dbReference>
<dbReference type="PANTHER" id="PTHR34847">
    <property type="entry name" value="NODULATION PROTEIN U"/>
    <property type="match status" value="1"/>
</dbReference>
<dbReference type="CDD" id="cd24033">
    <property type="entry name" value="ASKHA_NBD_NodU_CmcH-like_N"/>
    <property type="match status" value="1"/>
</dbReference>
<dbReference type="PANTHER" id="PTHR34847:SF1">
    <property type="entry name" value="NODULATION PROTEIN U"/>
    <property type="match status" value="1"/>
</dbReference>
<dbReference type="Proteomes" id="UP001168883">
    <property type="component" value="Unassembled WGS sequence"/>
</dbReference>
<proteinExistence type="inferred from homology"/>
<reference evidence="4" key="1">
    <citation type="submission" date="2023-07" db="EMBL/GenBank/DDBJ databases">
        <authorList>
            <person name="Aktuganov G."/>
            <person name="Boyko T."/>
            <person name="Delegan Y."/>
            <person name="Galimzianova N."/>
            <person name="Gilvanova E."/>
            <person name="Korobov V."/>
            <person name="Kuzmina L."/>
            <person name="Melentiev A."/>
            <person name="Milman P."/>
            <person name="Ryabova A."/>
            <person name="Stupak E."/>
            <person name="Yasakov T."/>
            <person name="Zharikova N."/>
            <person name="Zhurenko E."/>
        </authorList>
    </citation>
    <scope>NUCLEOTIDE SEQUENCE</scope>
    <source>
        <strain evidence="4">IB-739</strain>
    </source>
</reference>
<feature type="domain" description="Carbamoyltransferase" evidence="2">
    <location>
        <begin position="3"/>
        <end position="430"/>
    </location>
</feature>
<dbReference type="Gene3D" id="3.30.420.40">
    <property type="match status" value="2"/>
</dbReference>
<accession>A0ABT8VCX1</accession>
<dbReference type="SUPFAM" id="SSF53067">
    <property type="entry name" value="Actin-like ATPase domain"/>
    <property type="match status" value="1"/>
</dbReference>
<evidence type="ECO:0000259" key="2">
    <source>
        <dbReference type="Pfam" id="PF02543"/>
    </source>
</evidence>
<gene>
    <name evidence="4" type="ORF">Q3C12_17520</name>
</gene>
<dbReference type="RefSeq" id="WP_302879065.1">
    <property type="nucleotide sequence ID" value="NZ_JARLKN010000038.1"/>
</dbReference>
<comment type="similarity">
    <text evidence="1">Belongs to the NodU/CmcH family.</text>
</comment>
<evidence type="ECO:0000313" key="5">
    <source>
        <dbReference type="Proteomes" id="UP001168883"/>
    </source>
</evidence>
<dbReference type="EMBL" id="JAUMKJ010000020">
    <property type="protein sequence ID" value="MDO3678809.1"/>
    <property type="molecule type" value="Genomic_DNA"/>
</dbReference>
<comment type="caution">
    <text evidence="4">The sequence shown here is derived from an EMBL/GenBank/DDBJ whole genome shotgun (WGS) entry which is preliminary data.</text>
</comment>
<name>A0ABT8VCX1_9BACL</name>
<dbReference type="Pfam" id="PF02543">
    <property type="entry name" value="Carbam_trans_N"/>
    <property type="match status" value="1"/>
</dbReference>
<dbReference type="InterPro" id="IPR031730">
    <property type="entry name" value="Carbam_trans_C"/>
</dbReference>
<dbReference type="Pfam" id="PF16861">
    <property type="entry name" value="Carbam_trans_C"/>
    <property type="match status" value="1"/>
</dbReference>
<feature type="domain" description="Carbamoyltransferase C-terminal" evidence="3">
    <location>
        <begin position="488"/>
        <end position="652"/>
    </location>
</feature>
<sequence length="654" mass="74170">MIILGLHFGHDAAVTIMKDGVVLSVIEKERVTRIKHAAGLDYQDILLALERTDIELDQIDYCAVTCTQGMEYIFFHPDKLSFEIDYSNEINSPCLNLIQKNNLTIKGESGFLEGVKNKNKAEFEPQRQRLKQYIEQGLVETAQTFDSIENFFSSETWTKVKSLRDISSTNYSHLIDDNFRKGFHLPIELILLGKKIKGILLSHHYAHAAYAFFESEFQNAAIFSHDGDSRALQGYRSGMFYYGEGTKIYPITPHYLALGYMYEVVSSFIGFDLVSGPGKMMGLTSYGQPNFFMSEFVGNWYDRPERFEKEIVNARETFSVPNLWINIALNLAKARGYDLTRLAQKEYILDPINADIASSIQKTFEETMFYATEVLMQALQASSIRTKNLCLTGGVMLNCPTNSKIYNESSFEKVFIPPACGDPGLSTGAAYALYYCILDNPRNEVQRSAAEKIYLGINYSEEETLSALNMFSNSITYEKLLDPSKDAAEQLAENKIIGWYEGRCELGPRALGHRSILANPQFVSNWEKVNIIKRREYWRPLAPAVLVEECEKWYKAAPVDSPFMLFNARVKSYNIPAVTHVDNTARIQTVSPDNGMYYNVIKSFYEITGVPVVLNTSFNGPGEPIVETPENAIRMFLDTDIDAIYINGYKIVKK</sequence>
<protein>
    <submittedName>
        <fullName evidence="4">Carbamoyltransferase C-terminal domain-containing protein</fullName>
    </submittedName>
</protein>
<dbReference type="Gene3D" id="3.90.870.20">
    <property type="entry name" value="Carbamoyltransferase, C-terminal domain"/>
    <property type="match status" value="1"/>
</dbReference>
<keyword evidence="5" id="KW-1185">Reference proteome</keyword>